<dbReference type="InterPro" id="IPR045749">
    <property type="entry name" value="DUF6090"/>
</dbReference>
<feature type="transmembrane region" description="Helical" evidence="2">
    <location>
        <begin position="21"/>
        <end position="42"/>
    </location>
</feature>
<organism evidence="3 4">
    <name type="scientific">Hanstruepera neustonica</name>
    <dbReference type="NCBI Taxonomy" id="1445657"/>
    <lineage>
        <taxon>Bacteria</taxon>
        <taxon>Pseudomonadati</taxon>
        <taxon>Bacteroidota</taxon>
        <taxon>Flavobacteriia</taxon>
        <taxon>Flavobacteriales</taxon>
        <taxon>Flavobacteriaceae</taxon>
        <taxon>Hanstruepera</taxon>
    </lineage>
</organism>
<feature type="coiled-coil region" evidence="1">
    <location>
        <begin position="63"/>
        <end position="93"/>
    </location>
</feature>
<evidence type="ECO:0000313" key="4">
    <source>
        <dbReference type="Proteomes" id="UP000236641"/>
    </source>
</evidence>
<dbReference type="Pfam" id="PF19578">
    <property type="entry name" value="DUF6090"/>
    <property type="match status" value="1"/>
</dbReference>
<evidence type="ECO:0000256" key="1">
    <source>
        <dbReference type="SAM" id="Coils"/>
    </source>
</evidence>
<dbReference type="RefSeq" id="WP_103052423.1">
    <property type="nucleotide sequence ID" value="NZ_POWF01000007.1"/>
</dbReference>
<sequence length="243" mass="28378">MIAFFRKIRQNLLTEGKTVKYLKYALGEIILVVIGILIALQINNWNEGKKNQAKETLLIKNIVEDLKSDTVHMNKALNELDEQLQVVDSLIAKATDSLKTLNYNTMGLLRYSSDFRPKSQRNHTEAVSNMEHETVRKLLQNYFIDEDQVVDIFLEYEKIVQNEIRPYLRNSGMHNLNSLYTTSSNFKIDRMLQPEVLDTELKKVAFQQLLFERRLKTGSFKRLLNDLKNKNQELINTLTSEDH</sequence>
<dbReference type="OrthoDB" id="822590at2"/>
<dbReference type="EMBL" id="POWF01000007">
    <property type="protein sequence ID" value="PNQ72542.1"/>
    <property type="molecule type" value="Genomic_DNA"/>
</dbReference>
<keyword evidence="2" id="KW-0472">Membrane</keyword>
<dbReference type="AlphaFoldDB" id="A0A2K1DWY3"/>
<accession>A0A2K1DWY3</accession>
<comment type="caution">
    <text evidence="3">The sequence shown here is derived from an EMBL/GenBank/DDBJ whole genome shotgun (WGS) entry which is preliminary data.</text>
</comment>
<keyword evidence="4" id="KW-1185">Reference proteome</keyword>
<name>A0A2K1DWY3_9FLAO</name>
<dbReference type="Proteomes" id="UP000236641">
    <property type="component" value="Unassembled WGS sequence"/>
</dbReference>
<reference evidence="3 4" key="1">
    <citation type="submission" date="2018-01" db="EMBL/GenBank/DDBJ databases">
        <title>The draft genome of Hanstruepera neustonica JCM19743.</title>
        <authorList>
            <person name="He R.-H."/>
            <person name="Du Z.-J."/>
        </authorList>
    </citation>
    <scope>NUCLEOTIDE SEQUENCE [LARGE SCALE GENOMIC DNA]</scope>
    <source>
        <strain evidence="3 4">JCM19743</strain>
    </source>
</reference>
<proteinExistence type="predicted"/>
<keyword evidence="2" id="KW-1133">Transmembrane helix</keyword>
<evidence type="ECO:0000256" key="2">
    <source>
        <dbReference type="SAM" id="Phobius"/>
    </source>
</evidence>
<gene>
    <name evidence="3" type="ORF">C1T31_10320</name>
</gene>
<protein>
    <submittedName>
        <fullName evidence="3">Uncharacterized protein</fullName>
    </submittedName>
</protein>
<keyword evidence="2" id="KW-0812">Transmembrane</keyword>
<keyword evidence="1" id="KW-0175">Coiled coil</keyword>
<evidence type="ECO:0000313" key="3">
    <source>
        <dbReference type="EMBL" id="PNQ72542.1"/>
    </source>
</evidence>